<evidence type="ECO:0000313" key="2">
    <source>
        <dbReference type="EMBL" id="MDU9004482.1"/>
    </source>
</evidence>
<keyword evidence="1" id="KW-0472">Membrane</keyword>
<gene>
    <name evidence="2" type="ORF">QO231_11525</name>
</gene>
<sequence>MGNTQALPRGIIFLNTKNLSEKRILEALERGFSSDNPTFEVFLVFTNKRQVETTRGCRYDIEDLRSAKTVFLAGRPLTLSERAMMPQDNLRHVRGVRRGKGSGRDILEHLALYGFNPDEALRKSVAQADALSEARIDGYELKAALKLFSESLSAEAEEGWPAKDFSLQWPMEKSLMVSGRLDPTAKNLAALFCGHEKHAANLALISYAITAGKKANDELNIAAVEQHLKRGLKEPIYGELPDQGMVLATETAGEKLNLTAALPMAENALATKAMEEIAKLQNGESECSTSCGRIIVTGEATGNDADVRRLINFFKRNAPVAARKARSATVSLFLPFEAKEDVGLPNARDSADPYDGVENYFQQHLEPLFGMPLKEAQPSSNDPVLQRCGNTETRLKFRVNHPSYPGYGDKEPRLNRSVSATRVHCLTPSVVLLEAEITLTEGEMAENFTLAELLDFTASARQVSRVFDTKAPDPDGQDKFVTSSLNGDDDVLAILRKHSGLDMRYEYLGDDRAFVFQSAILEGPAPTPGTLAADHLQIALERYNTVDGWGPSRFYAEEFSRGEFAASAYPRFAQHGSALMCTDHSFSFLGFADKWAGDKDGYDSFALDYIHEIHMPGHYRRMVIYALLIRARLNLFEKTLDSYSSIKNNRGEVRILHQKFATFVHRAWRETVSSQVQGQELFALITERFAIRERIDKLSADFEAMDRVEAQDIRVNEEARATRVEKQRLAFAFLIGLATSALGMLQVLGNERTIYFPLTWFKSWFTTPTEGGPEVMNVTILFFAILVFTIIAFALSWALALCWEKVFRPAQHR</sequence>
<name>A0ABU3VE83_9RHOB</name>
<comment type="caution">
    <text evidence="2">The sequence shown here is derived from an EMBL/GenBank/DDBJ whole genome shotgun (WGS) entry which is preliminary data.</text>
</comment>
<evidence type="ECO:0000256" key="1">
    <source>
        <dbReference type="SAM" id="Phobius"/>
    </source>
</evidence>
<accession>A0ABU3VE83</accession>
<organism evidence="2 3">
    <name type="scientific">Sedimentitalea todarodis</name>
    <dbReference type="NCBI Taxonomy" id="1631240"/>
    <lineage>
        <taxon>Bacteria</taxon>
        <taxon>Pseudomonadati</taxon>
        <taxon>Pseudomonadota</taxon>
        <taxon>Alphaproteobacteria</taxon>
        <taxon>Rhodobacterales</taxon>
        <taxon>Paracoccaceae</taxon>
        <taxon>Sedimentitalea</taxon>
    </lineage>
</organism>
<protein>
    <submittedName>
        <fullName evidence="2">Uncharacterized protein</fullName>
    </submittedName>
</protein>
<keyword evidence="3" id="KW-1185">Reference proteome</keyword>
<evidence type="ECO:0000313" key="3">
    <source>
        <dbReference type="Proteomes" id="UP001255416"/>
    </source>
</evidence>
<dbReference type="EMBL" id="JASMWN010000008">
    <property type="protein sequence ID" value="MDU9004482.1"/>
    <property type="molecule type" value="Genomic_DNA"/>
</dbReference>
<feature type="transmembrane region" description="Helical" evidence="1">
    <location>
        <begin position="780"/>
        <end position="803"/>
    </location>
</feature>
<proteinExistence type="predicted"/>
<dbReference type="Proteomes" id="UP001255416">
    <property type="component" value="Unassembled WGS sequence"/>
</dbReference>
<keyword evidence="1" id="KW-1133">Transmembrane helix</keyword>
<dbReference type="RefSeq" id="WP_316776244.1">
    <property type="nucleotide sequence ID" value="NZ_JASMWN010000008.1"/>
</dbReference>
<reference evidence="3" key="1">
    <citation type="submission" date="2023-05" db="EMBL/GenBank/DDBJ databases">
        <title>Sedimentitalea sp. nov. JM2-8.</title>
        <authorList>
            <person name="Huang J."/>
        </authorList>
    </citation>
    <scope>NUCLEOTIDE SEQUENCE [LARGE SCALE GENOMIC DNA]</scope>
    <source>
        <strain evidence="3">KHS03</strain>
    </source>
</reference>
<keyword evidence="1" id="KW-0812">Transmembrane</keyword>